<sequence>MYNTRNFRAYYNRVHFRRHASYVYFYGIIIFVYLENSKQLPNLLTYGH</sequence>
<keyword evidence="1" id="KW-0812">Transmembrane</keyword>
<gene>
    <name evidence="2" type="ORF">MNBD_BACTEROID03-1000</name>
</gene>
<feature type="transmembrane region" description="Helical" evidence="1">
    <location>
        <begin position="20"/>
        <end position="36"/>
    </location>
</feature>
<accession>A0A3B0T278</accession>
<organism evidence="2">
    <name type="scientific">hydrothermal vent metagenome</name>
    <dbReference type="NCBI Taxonomy" id="652676"/>
    <lineage>
        <taxon>unclassified sequences</taxon>
        <taxon>metagenomes</taxon>
        <taxon>ecological metagenomes</taxon>
    </lineage>
</organism>
<proteinExistence type="predicted"/>
<keyword evidence="1" id="KW-0472">Membrane</keyword>
<evidence type="ECO:0000313" key="2">
    <source>
        <dbReference type="EMBL" id="VAW10143.1"/>
    </source>
</evidence>
<name>A0A3B0T278_9ZZZZ</name>
<reference evidence="2" key="1">
    <citation type="submission" date="2018-06" db="EMBL/GenBank/DDBJ databases">
        <authorList>
            <person name="Zhirakovskaya E."/>
        </authorList>
    </citation>
    <scope>NUCLEOTIDE SEQUENCE</scope>
</reference>
<dbReference type="AlphaFoldDB" id="A0A3B0T278"/>
<protein>
    <submittedName>
        <fullName evidence="2">Uncharacterized protein</fullName>
    </submittedName>
</protein>
<dbReference type="EMBL" id="UOEL01000014">
    <property type="protein sequence ID" value="VAW10143.1"/>
    <property type="molecule type" value="Genomic_DNA"/>
</dbReference>
<keyword evidence="1" id="KW-1133">Transmembrane helix</keyword>
<evidence type="ECO:0000256" key="1">
    <source>
        <dbReference type="SAM" id="Phobius"/>
    </source>
</evidence>